<proteinExistence type="predicted"/>
<organism evidence="1">
    <name type="scientific">Arion vulgaris</name>
    <dbReference type="NCBI Taxonomy" id="1028688"/>
    <lineage>
        <taxon>Eukaryota</taxon>
        <taxon>Metazoa</taxon>
        <taxon>Spiralia</taxon>
        <taxon>Lophotrochozoa</taxon>
        <taxon>Mollusca</taxon>
        <taxon>Gastropoda</taxon>
        <taxon>Heterobranchia</taxon>
        <taxon>Euthyneura</taxon>
        <taxon>Panpulmonata</taxon>
        <taxon>Eupulmonata</taxon>
        <taxon>Stylommatophora</taxon>
        <taxon>Helicina</taxon>
        <taxon>Arionoidea</taxon>
        <taxon>Arionidae</taxon>
        <taxon>Arion</taxon>
    </lineage>
</organism>
<name>A0A0B6ZBC5_9EUPU</name>
<dbReference type="AlphaFoldDB" id="A0A0B6ZBC5"/>
<reference evidence="1" key="1">
    <citation type="submission" date="2014-12" db="EMBL/GenBank/DDBJ databases">
        <title>Insight into the proteome of Arion vulgaris.</title>
        <authorList>
            <person name="Aradska J."/>
            <person name="Bulat T."/>
            <person name="Smidak R."/>
            <person name="Sarate P."/>
            <person name="Gangsoo J."/>
            <person name="Sialana F."/>
            <person name="Bilban M."/>
            <person name="Lubec G."/>
        </authorList>
    </citation>
    <scope>NUCLEOTIDE SEQUENCE</scope>
    <source>
        <tissue evidence="1">Skin</tissue>
    </source>
</reference>
<evidence type="ECO:0000313" key="1">
    <source>
        <dbReference type="EMBL" id="CEK65742.1"/>
    </source>
</evidence>
<feature type="non-terminal residue" evidence="1">
    <location>
        <position position="78"/>
    </location>
</feature>
<accession>A0A0B6ZBC5</accession>
<feature type="non-terminal residue" evidence="1">
    <location>
        <position position="1"/>
    </location>
</feature>
<protein>
    <submittedName>
        <fullName evidence="1">Uncharacterized protein</fullName>
    </submittedName>
</protein>
<sequence length="78" mass="8751">VTTMIEFIEDKHTKTVKTDSTQVYVYEMSSLCAPCYVLDEVSENVLNEVPENVFDKVSENVLGEVPENVFGGFSENVL</sequence>
<gene>
    <name evidence="1" type="primary">ORF56098</name>
</gene>
<dbReference type="EMBL" id="HACG01018877">
    <property type="protein sequence ID" value="CEK65742.1"/>
    <property type="molecule type" value="Transcribed_RNA"/>
</dbReference>